<dbReference type="OrthoDB" id="4871813at2"/>
<feature type="domain" description="ABC3 transporter permease C-terminal" evidence="7">
    <location>
        <begin position="642"/>
        <end position="744"/>
    </location>
</feature>
<dbReference type="Proteomes" id="UP000680750">
    <property type="component" value="Chromosome"/>
</dbReference>
<evidence type="ECO:0000256" key="4">
    <source>
        <dbReference type="ARBA" id="ARBA00022989"/>
    </source>
</evidence>
<dbReference type="KEGG" id="aser:Asera_32040"/>
<evidence type="ECO:0000313" key="9">
    <source>
        <dbReference type="Proteomes" id="UP000680750"/>
    </source>
</evidence>
<dbReference type="Pfam" id="PF02687">
    <property type="entry name" value="FtsX"/>
    <property type="match status" value="2"/>
</dbReference>
<name>A0A810L3W3_9ACTN</name>
<evidence type="ECO:0000259" key="7">
    <source>
        <dbReference type="Pfam" id="PF02687"/>
    </source>
</evidence>
<keyword evidence="5 6" id="KW-0472">Membrane</keyword>
<dbReference type="RefSeq" id="WP_030448778.1">
    <property type="nucleotide sequence ID" value="NZ_AP023354.1"/>
</dbReference>
<proteinExistence type="predicted"/>
<gene>
    <name evidence="8" type="ORF">Asera_32040</name>
</gene>
<feature type="transmembrane region" description="Helical" evidence="6">
    <location>
        <begin position="189"/>
        <end position="212"/>
    </location>
</feature>
<dbReference type="PANTHER" id="PTHR30287:SF1">
    <property type="entry name" value="INNER MEMBRANE PROTEIN"/>
    <property type="match status" value="1"/>
</dbReference>
<evidence type="ECO:0000256" key="3">
    <source>
        <dbReference type="ARBA" id="ARBA00022692"/>
    </source>
</evidence>
<dbReference type="InterPro" id="IPR003838">
    <property type="entry name" value="ABC3_permease_C"/>
</dbReference>
<keyword evidence="9" id="KW-1185">Reference proteome</keyword>
<sequence length="760" mass="79483">MRRWGHDLALGTRLVVGGGPTAWLRLAMTAVGVGLGVALLLLATAAPTILAGHRARSDARDFAFTDGPATAHTVLIRQTPGSYRSHRIHGVLVQPDGADPSVPPGLARLPRPGEMVVSPALRQLLAGPDGAELRRRYPAARVVGTIGDAGLAGPREYAFYLGTDRLTGEGHRITRFGTDQPRQPLDPTLLLLTVVGVTVLLVPVAVFVATAVRFGSAARDRQQAAPRLVGADRAMTRRIAAAEALLGALAGLVVGAVLFFAGRQLVELVEFDGISVFGSDVRPQPVLAALVAVALPVAAVAVTLVALRRVVAEPLGVVRQEAGRRRRLWWRLAVTALGLAVLVLAGVGRDGAGGLKLQATVAGVLLLLAGAAVLLPWLVEFVVRRLPGAGVSGQLAVRRLQLDGGTAARAVTGITVAVAGAIALQTVFAGVSHGYVHRTGPAASRRPVVIENTVPMTAGQRARFAARLRHTDGVRRVEAYGSDTVAAVDDPDLFFSVVVADCATLRTFAALGDCADGDAFGVHDPDARAPRPGEAVRTTDSPHGARLRLPARLRTVAARSDPSGITHAGLLLTPAAARRLPVLGGRLPTSGFVATDPAVPDAYDHVVTTTMRVDPTASVFSLQGTQVDARFDTVRRGLLLGAIAVLLVIGASLLTTVLEQLRSRRRPLAVLSAFGARRRTLTGSVLWQTAIPMFLGLLLAVAAGLVLGAALLRLARETVWFDAAGILGLTGAAAAVVALVTLLNIPVLWRMMRPEAMRTE</sequence>
<feature type="transmembrane region" description="Helical" evidence="6">
    <location>
        <begin position="328"/>
        <end position="347"/>
    </location>
</feature>
<dbReference type="PANTHER" id="PTHR30287">
    <property type="entry name" value="MEMBRANE COMPONENT OF PREDICTED ABC SUPERFAMILY METABOLITE UPTAKE TRANSPORTER"/>
    <property type="match status" value="1"/>
</dbReference>
<dbReference type="AlphaFoldDB" id="A0A810L3W3"/>
<reference evidence="8" key="1">
    <citation type="submission" date="2020-08" db="EMBL/GenBank/DDBJ databases">
        <title>Whole genome shotgun sequence of Actinocatenispora sera NBRC 101916.</title>
        <authorList>
            <person name="Komaki H."/>
            <person name="Tamura T."/>
        </authorList>
    </citation>
    <scope>NUCLEOTIDE SEQUENCE</scope>
    <source>
        <strain evidence="8">NBRC 101916</strain>
    </source>
</reference>
<dbReference type="GO" id="GO:0005886">
    <property type="term" value="C:plasma membrane"/>
    <property type="evidence" value="ECO:0007669"/>
    <property type="project" value="UniProtKB-SubCell"/>
</dbReference>
<evidence type="ECO:0000256" key="6">
    <source>
        <dbReference type="SAM" id="Phobius"/>
    </source>
</evidence>
<feature type="transmembrane region" description="Helical" evidence="6">
    <location>
        <begin position="690"/>
        <end position="712"/>
    </location>
</feature>
<feature type="transmembrane region" description="Helical" evidence="6">
    <location>
        <begin position="23"/>
        <end position="46"/>
    </location>
</feature>
<protein>
    <submittedName>
        <fullName evidence="8">Membrane protein</fullName>
    </submittedName>
</protein>
<feature type="domain" description="ABC3 transporter permease C-terminal" evidence="7">
    <location>
        <begin position="197"/>
        <end position="311"/>
    </location>
</feature>
<keyword evidence="3 6" id="KW-0812">Transmembrane</keyword>
<evidence type="ECO:0000313" key="8">
    <source>
        <dbReference type="EMBL" id="BCJ29096.1"/>
    </source>
</evidence>
<organism evidence="8 9">
    <name type="scientific">Actinocatenispora sera</name>
    <dbReference type="NCBI Taxonomy" id="390989"/>
    <lineage>
        <taxon>Bacteria</taxon>
        <taxon>Bacillati</taxon>
        <taxon>Actinomycetota</taxon>
        <taxon>Actinomycetes</taxon>
        <taxon>Micromonosporales</taxon>
        <taxon>Micromonosporaceae</taxon>
        <taxon>Actinocatenispora</taxon>
    </lineage>
</organism>
<keyword evidence="2" id="KW-1003">Cell membrane</keyword>
<evidence type="ECO:0000256" key="2">
    <source>
        <dbReference type="ARBA" id="ARBA00022475"/>
    </source>
</evidence>
<evidence type="ECO:0000256" key="5">
    <source>
        <dbReference type="ARBA" id="ARBA00023136"/>
    </source>
</evidence>
<feature type="transmembrane region" description="Helical" evidence="6">
    <location>
        <begin position="286"/>
        <end position="307"/>
    </location>
</feature>
<feature type="transmembrane region" description="Helical" evidence="6">
    <location>
        <begin position="724"/>
        <end position="749"/>
    </location>
</feature>
<feature type="transmembrane region" description="Helical" evidence="6">
    <location>
        <begin position="244"/>
        <end position="266"/>
    </location>
</feature>
<dbReference type="InterPro" id="IPR038766">
    <property type="entry name" value="Membrane_comp_ABC_pdt"/>
</dbReference>
<keyword evidence="4 6" id="KW-1133">Transmembrane helix</keyword>
<comment type="subcellular location">
    <subcellularLocation>
        <location evidence="1">Cell membrane</location>
        <topology evidence="1">Multi-pass membrane protein</topology>
    </subcellularLocation>
</comment>
<dbReference type="EMBL" id="AP023354">
    <property type="protein sequence ID" value="BCJ29096.1"/>
    <property type="molecule type" value="Genomic_DNA"/>
</dbReference>
<accession>A0A810L3W3</accession>
<feature type="transmembrane region" description="Helical" evidence="6">
    <location>
        <begin position="359"/>
        <end position="379"/>
    </location>
</feature>
<feature type="transmembrane region" description="Helical" evidence="6">
    <location>
        <begin position="638"/>
        <end position="658"/>
    </location>
</feature>
<evidence type="ECO:0000256" key="1">
    <source>
        <dbReference type="ARBA" id="ARBA00004651"/>
    </source>
</evidence>